<reference evidence="2" key="1">
    <citation type="submission" date="2017-06" db="EMBL/GenBank/DDBJ databases">
        <title>Investigating the central metabolism of Clostridium thermosuccinogenes.</title>
        <authorList>
            <person name="Koendjbiharie J.G."/>
            <person name="Van Kranenburg R."/>
            <person name="Vriesendorp B."/>
        </authorList>
    </citation>
    <scope>NUCLEOTIDE SEQUENCE [LARGE SCALE GENOMIC DNA]</scope>
    <source>
        <strain evidence="2">DSM 5806</strain>
    </source>
</reference>
<sequence>MKINYNALNCWQVIRQLFAKVGKFHLQKNSYCLYSHLYSSGVNSAIITDSLIAMYFESFAYISARHADTVTYATKVKSLCRSGMSYHAIR</sequence>
<accession>A0A2K2EWS3</accession>
<gene>
    <name evidence="1" type="ORF">CDQ84_04110</name>
</gene>
<organism evidence="1 2">
    <name type="scientific">Clostridium thermosuccinogenes</name>
    <dbReference type="NCBI Taxonomy" id="84032"/>
    <lineage>
        <taxon>Bacteria</taxon>
        <taxon>Bacillati</taxon>
        <taxon>Bacillota</taxon>
        <taxon>Clostridia</taxon>
        <taxon>Eubacteriales</taxon>
        <taxon>Clostridiaceae</taxon>
        <taxon>Clostridium</taxon>
    </lineage>
</organism>
<evidence type="ECO:0000313" key="1">
    <source>
        <dbReference type="EMBL" id="PNU00843.1"/>
    </source>
</evidence>
<comment type="caution">
    <text evidence="1">The sequence shown here is derived from an EMBL/GenBank/DDBJ whole genome shotgun (WGS) entry which is preliminary data.</text>
</comment>
<proteinExistence type="predicted"/>
<dbReference type="KEGG" id="cthd:CDO33_19195"/>
<dbReference type="EMBL" id="NIOJ01000006">
    <property type="protein sequence ID" value="PNU00843.1"/>
    <property type="molecule type" value="Genomic_DNA"/>
</dbReference>
<keyword evidence="2" id="KW-1185">Reference proteome</keyword>
<name>A0A2K2EWS3_9CLOT</name>
<dbReference type="Proteomes" id="UP000236151">
    <property type="component" value="Unassembled WGS sequence"/>
</dbReference>
<evidence type="ECO:0000313" key="2">
    <source>
        <dbReference type="Proteomes" id="UP000236151"/>
    </source>
</evidence>
<protein>
    <submittedName>
        <fullName evidence="1">Uncharacterized protein</fullName>
    </submittedName>
</protein>
<dbReference type="AlphaFoldDB" id="A0A2K2EWS3"/>